<sequence length="139" mass="14777">MGAIRKAFMSFGVTVLGLGIAFTIMAYDKPQVYPGLGELRAFAAEKLGLSPDQPPELTSLQHLRERSAPLPVEGQGPGAPIGGGTVYGILDVFRMKQIFRPNDAPTQTHRTRPGVRVNGPALPTVGETRKSNNSLLGAP</sequence>
<dbReference type="EMBL" id="QBKS01000002">
    <property type="protein sequence ID" value="PTX54531.1"/>
    <property type="molecule type" value="Genomic_DNA"/>
</dbReference>
<evidence type="ECO:0000313" key="2">
    <source>
        <dbReference type="EMBL" id="PTX54531.1"/>
    </source>
</evidence>
<proteinExistence type="predicted"/>
<protein>
    <submittedName>
        <fullName evidence="2">Uncharacterized protein</fullName>
    </submittedName>
</protein>
<comment type="caution">
    <text evidence="2">The sequence shown here is derived from an EMBL/GenBank/DDBJ whole genome shotgun (WGS) entry which is preliminary data.</text>
</comment>
<organism evidence="2 3">
    <name type="scientific">Litoreibacter ponti</name>
    <dbReference type="NCBI Taxonomy" id="1510457"/>
    <lineage>
        <taxon>Bacteria</taxon>
        <taxon>Pseudomonadati</taxon>
        <taxon>Pseudomonadota</taxon>
        <taxon>Alphaproteobacteria</taxon>
        <taxon>Rhodobacterales</taxon>
        <taxon>Roseobacteraceae</taxon>
        <taxon>Litoreibacter</taxon>
    </lineage>
</organism>
<evidence type="ECO:0000313" key="3">
    <source>
        <dbReference type="Proteomes" id="UP000243978"/>
    </source>
</evidence>
<name>A0A2T6BEN3_9RHOB</name>
<dbReference type="AlphaFoldDB" id="A0A2T6BEN3"/>
<dbReference type="OrthoDB" id="7861238at2"/>
<accession>A0A2T6BEN3</accession>
<evidence type="ECO:0000256" key="1">
    <source>
        <dbReference type="SAM" id="MobiDB-lite"/>
    </source>
</evidence>
<dbReference type="RefSeq" id="WP_107846854.1">
    <property type="nucleotide sequence ID" value="NZ_QBKS01000002.1"/>
</dbReference>
<reference evidence="2 3" key="1">
    <citation type="submission" date="2018-04" db="EMBL/GenBank/DDBJ databases">
        <title>Genomic Encyclopedia of Archaeal and Bacterial Type Strains, Phase II (KMG-II): from individual species to whole genera.</title>
        <authorList>
            <person name="Goeker M."/>
        </authorList>
    </citation>
    <scope>NUCLEOTIDE SEQUENCE [LARGE SCALE GENOMIC DNA]</scope>
    <source>
        <strain evidence="2 3">DSM 100977</strain>
    </source>
</reference>
<dbReference type="Proteomes" id="UP000243978">
    <property type="component" value="Unassembled WGS sequence"/>
</dbReference>
<gene>
    <name evidence="2" type="ORF">C8N43_3347</name>
</gene>
<feature type="region of interest" description="Disordered" evidence="1">
    <location>
        <begin position="101"/>
        <end position="139"/>
    </location>
</feature>
<keyword evidence="3" id="KW-1185">Reference proteome</keyword>